<evidence type="ECO:0000313" key="2">
    <source>
        <dbReference type="Proteomes" id="UP000767238"/>
    </source>
</evidence>
<protein>
    <submittedName>
        <fullName evidence="1">Uncharacterized protein</fullName>
    </submittedName>
</protein>
<dbReference type="AlphaFoldDB" id="A0A9P8GR36"/>
<evidence type="ECO:0000313" key="1">
    <source>
        <dbReference type="EMBL" id="KAH0237678.1"/>
    </source>
</evidence>
<dbReference type="Proteomes" id="UP000767238">
    <property type="component" value="Unassembled WGS sequence"/>
</dbReference>
<proteinExistence type="predicted"/>
<sequence length="150" mass="17571">LRVTASEACSRTGSRSWKGSGRIVLERGNHWSRKAWRNRRCRTSRNIIFLVKVKWRQRLTKTLQTRRHCQQDSRKFTTAEKEKASIHDVDHTRTPVESMEIGARRQTLTLLIYQSATKGKKIRTRRWLTLQKPANASTITPKLTRSADWT</sequence>
<accession>A0A9P8GR36</accession>
<dbReference type="EMBL" id="JAHFYH010000001">
    <property type="protein sequence ID" value="KAH0237678.1"/>
    <property type="molecule type" value="Genomic_DNA"/>
</dbReference>
<feature type="non-terminal residue" evidence="1">
    <location>
        <position position="150"/>
    </location>
</feature>
<organism evidence="1 2">
    <name type="scientific">Aureobasidium melanogenum</name>
    <name type="common">Aureobasidium pullulans var. melanogenum</name>
    <dbReference type="NCBI Taxonomy" id="46634"/>
    <lineage>
        <taxon>Eukaryota</taxon>
        <taxon>Fungi</taxon>
        <taxon>Dikarya</taxon>
        <taxon>Ascomycota</taxon>
        <taxon>Pezizomycotina</taxon>
        <taxon>Dothideomycetes</taxon>
        <taxon>Dothideomycetidae</taxon>
        <taxon>Dothideales</taxon>
        <taxon>Saccotheciaceae</taxon>
        <taxon>Aureobasidium</taxon>
    </lineage>
</organism>
<reference evidence="1" key="2">
    <citation type="submission" date="2021-08" db="EMBL/GenBank/DDBJ databases">
        <authorList>
            <person name="Gostincar C."/>
            <person name="Sun X."/>
            <person name="Song Z."/>
            <person name="Gunde-Cimerman N."/>
        </authorList>
    </citation>
    <scope>NUCLEOTIDE SEQUENCE</scope>
    <source>
        <strain evidence="1">EXF-8016</strain>
    </source>
</reference>
<comment type="caution">
    <text evidence="1">The sequence shown here is derived from an EMBL/GenBank/DDBJ whole genome shotgun (WGS) entry which is preliminary data.</text>
</comment>
<feature type="non-terminal residue" evidence="1">
    <location>
        <position position="1"/>
    </location>
</feature>
<gene>
    <name evidence="1" type="ORF">KCV03_g105</name>
</gene>
<reference evidence="1" key="1">
    <citation type="journal article" date="2021" name="J Fungi (Basel)">
        <title>Virulence traits and population genomics of the black yeast Aureobasidium melanogenum.</title>
        <authorList>
            <person name="Cernosa A."/>
            <person name="Sun X."/>
            <person name="Gostincar C."/>
            <person name="Fang C."/>
            <person name="Gunde-Cimerman N."/>
            <person name="Song Z."/>
        </authorList>
    </citation>
    <scope>NUCLEOTIDE SEQUENCE</scope>
    <source>
        <strain evidence="1">EXF-8016</strain>
    </source>
</reference>
<name>A0A9P8GR36_AURME</name>